<dbReference type="Proteomes" id="UP000000268">
    <property type="component" value="Chromosome"/>
</dbReference>
<evidence type="ECO:0000256" key="1">
    <source>
        <dbReference type="SAM" id="Phobius"/>
    </source>
</evidence>
<sequence>MTSSLASQPLGSLLGRFYRFLRRPFYTVNVPSQTQPLRDILRLYALALVLVLPLAIMVGLLAEKLSSSHAITEMADQPLLIFTMAVIIAPPLEEVLFRLPLRYTPINLTLPLFLWVLIILGTLASAKIVSAVSMLPLLCLAFLGCVFLRVWLKEKMSAQPIHKHYEKWIGWFFYGSTIIFGLIHIPNYQLINDSALLLAPLLVTPQVLLGVFFAFVRLRYGFWWGVFTHAFHNGLLVGQMLLYRMFSSTSTSTEVDKITINQKLITVIFSLSQIAFLLLCLFIVVRMVHEWRAEGQVSQASS</sequence>
<gene>
    <name evidence="3" type="ordered locus">AM1_0502</name>
</gene>
<keyword evidence="1" id="KW-0472">Membrane</keyword>
<dbReference type="STRING" id="329726.AM1_0502"/>
<dbReference type="EMBL" id="CP000828">
    <property type="protein sequence ID" value="ABW25555.1"/>
    <property type="molecule type" value="Genomic_DNA"/>
</dbReference>
<evidence type="ECO:0000259" key="2">
    <source>
        <dbReference type="Pfam" id="PF02517"/>
    </source>
</evidence>
<keyword evidence="4" id="KW-1185">Reference proteome</keyword>
<feature type="transmembrane region" description="Helical" evidence="1">
    <location>
        <begin position="74"/>
        <end position="92"/>
    </location>
</feature>
<dbReference type="HOGENOM" id="CLU_920163_0_0_3"/>
<evidence type="ECO:0000313" key="4">
    <source>
        <dbReference type="Proteomes" id="UP000000268"/>
    </source>
</evidence>
<dbReference type="GO" id="GO:0004175">
    <property type="term" value="F:endopeptidase activity"/>
    <property type="evidence" value="ECO:0007669"/>
    <property type="project" value="UniProtKB-ARBA"/>
</dbReference>
<accession>B0CC13</accession>
<name>B0CC13_ACAM1</name>
<organism evidence="3 4">
    <name type="scientific">Acaryochloris marina (strain MBIC 11017)</name>
    <dbReference type="NCBI Taxonomy" id="329726"/>
    <lineage>
        <taxon>Bacteria</taxon>
        <taxon>Bacillati</taxon>
        <taxon>Cyanobacteriota</taxon>
        <taxon>Cyanophyceae</taxon>
        <taxon>Acaryochloridales</taxon>
        <taxon>Acaryochloridaceae</taxon>
        <taxon>Acaryochloris</taxon>
    </lineage>
</organism>
<feature type="transmembrane region" description="Helical" evidence="1">
    <location>
        <begin position="168"/>
        <end position="185"/>
    </location>
</feature>
<reference evidence="3 4" key="1">
    <citation type="journal article" date="2008" name="Proc. Natl. Acad. Sci. U.S.A.">
        <title>Niche adaptation and genome expansion in the chlorophyll d-producing cyanobacterium Acaryochloris marina.</title>
        <authorList>
            <person name="Swingley W.D."/>
            <person name="Chen M."/>
            <person name="Cheung P.C."/>
            <person name="Conrad A.L."/>
            <person name="Dejesa L.C."/>
            <person name="Hao J."/>
            <person name="Honchak B.M."/>
            <person name="Karbach L.E."/>
            <person name="Kurdoglu A."/>
            <person name="Lahiri S."/>
            <person name="Mastrian S.D."/>
            <person name="Miyashita H."/>
            <person name="Page L."/>
            <person name="Ramakrishna P."/>
            <person name="Satoh S."/>
            <person name="Sattley W.M."/>
            <person name="Shimada Y."/>
            <person name="Taylor H.L."/>
            <person name="Tomo T."/>
            <person name="Tsuchiya T."/>
            <person name="Wang Z.T."/>
            <person name="Raymond J."/>
            <person name="Mimuro M."/>
            <person name="Blankenship R.E."/>
            <person name="Touchman J.W."/>
        </authorList>
    </citation>
    <scope>NUCLEOTIDE SEQUENCE [LARGE SCALE GENOMIC DNA]</scope>
    <source>
        <strain evidence="4">MBIC 11017</strain>
    </source>
</reference>
<feature type="transmembrane region" description="Helical" evidence="1">
    <location>
        <begin position="41"/>
        <end position="62"/>
    </location>
</feature>
<dbReference type="Pfam" id="PF02517">
    <property type="entry name" value="Rce1-like"/>
    <property type="match status" value="1"/>
</dbReference>
<feature type="domain" description="CAAX prenyl protease 2/Lysostaphin resistance protein A-like" evidence="2">
    <location>
        <begin position="77"/>
        <end position="234"/>
    </location>
</feature>
<dbReference type="RefSeq" id="WP_012161159.1">
    <property type="nucleotide sequence ID" value="NC_009925.1"/>
</dbReference>
<feature type="transmembrane region" description="Helical" evidence="1">
    <location>
        <begin position="264"/>
        <end position="285"/>
    </location>
</feature>
<dbReference type="AlphaFoldDB" id="B0CC13"/>
<keyword evidence="1" id="KW-1133">Transmembrane helix</keyword>
<dbReference type="KEGG" id="amr:AM1_0502"/>
<feature type="transmembrane region" description="Helical" evidence="1">
    <location>
        <begin position="104"/>
        <end position="124"/>
    </location>
</feature>
<dbReference type="eggNOG" id="COG1266">
    <property type="taxonomic scope" value="Bacteria"/>
</dbReference>
<dbReference type="GO" id="GO:0080120">
    <property type="term" value="P:CAAX-box protein maturation"/>
    <property type="evidence" value="ECO:0007669"/>
    <property type="project" value="UniProtKB-ARBA"/>
</dbReference>
<protein>
    <submittedName>
        <fullName evidence="3">Membrane protein, putative</fullName>
    </submittedName>
</protein>
<keyword evidence="1" id="KW-0812">Transmembrane</keyword>
<evidence type="ECO:0000313" key="3">
    <source>
        <dbReference type="EMBL" id="ABW25555.1"/>
    </source>
</evidence>
<dbReference type="OrthoDB" id="847268at2"/>
<dbReference type="InterPro" id="IPR003675">
    <property type="entry name" value="Rce1/LyrA-like_dom"/>
</dbReference>
<feature type="transmembrane region" description="Helical" evidence="1">
    <location>
        <begin position="222"/>
        <end position="243"/>
    </location>
</feature>
<feature type="transmembrane region" description="Helical" evidence="1">
    <location>
        <begin position="131"/>
        <end position="152"/>
    </location>
</feature>
<feature type="transmembrane region" description="Helical" evidence="1">
    <location>
        <begin position="197"/>
        <end position="216"/>
    </location>
</feature>
<proteinExistence type="predicted"/>